<keyword evidence="3" id="KW-1185">Reference proteome</keyword>
<dbReference type="InterPro" id="IPR012338">
    <property type="entry name" value="Beta-lactam/transpept-like"/>
</dbReference>
<sequence length="396" mass="44176">MCPKQLQRIGSHLRNAYVDKGKIAGSLTLIARRGEVCYLEAEGSMDLERDKPMSADAIFRIYSMSKPVTSVALMMLYEQGKFSLSDPVHRYIPQWRNLAVYKTGTYPLMATEPCRKPMTIRDLLMHTSGLTYSFLRATNVDRAYRELEVQHPRAGYTLQNMVDELAQLPLEFEPGSAWNYSVATDVLGYLVEVISGQSYPDYLQEHVFGPLGMVDTSFSIAPDKVDRFSSCYERDFNKQLVLQDDAGDSSYQDVSFYSGGGGLLSTVSDYYRFCQMLLNGGELDGQRLLGPRTVEFMTRNHLPGGQDMSAFARGSFSETSYEGVGFGLGFAQKVDPVSNGSLGSVGEYFWGGMASTLFWVDPAEELVMVFMTQLVPSGTFNFRGQLQSLIYPALVD</sequence>
<dbReference type="PANTHER" id="PTHR43283:SF3">
    <property type="entry name" value="BETA-LACTAMASE FAMILY PROTEIN (AFU_ORTHOLOGUE AFUA_5G07500)"/>
    <property type="match status" value="1"/>
</dbReference>
<dbReference type="InterPro" id="IPR001466">
    <property type="entry name" value="Beta-lactam-related"/>
</dbReference>
<name>A0ABT3TF04_9GAMM</name>
<dbReference type="SUPFAM" id="SSF56601">
    <property type="entry name" value="beta-lactamase/transpeptidase-like"/>
    <property type="match status" value="1"/>
</dbReference>
<dbReference type="Proteomes" id="UP001143362">
    <property type="component" value="Unassembled WGS sequence"/>
</dbReference>
<keyword evidence="2" id="KW-0378">Hydrolase</keyword>
<dbReference type="Gene3D" id="3.40.710.10">
    <property type="entry name" value="DD-peptidase/beta-lactamase superfamily"/>
    <property type="match status" value="1"/>
</dbReference>
<comment type="caution">
    <text evidence="2">The sequence shown here is derived from an EMBL/GenBank/DDBJ whole genome shotgun (WGS) entry which is preliminary data.</text>
</comment>
<feature type="domain" description="Beta-lactamase-related" evidence="1">
    <location>
        <begin position="16"/>
        <end position="378"/>
    </location>
</feature>
<dbReference type="Pfam" id="PF00144">
    <property type="entry name" value="Beta-lactamase"/>
    <property type="match status" value="1"/>
</dbReference>
<accession>A0ABT3TF04</accession>
<protein>
    <submittedName>
        <fullName evidence="2">Class A beta-lactamase-related serine hydrolase</fullName>
    </submittedName>
</protein>
<organism evidence="2 3">
    <name type="scientific">Candidatus Litorirhabdus singularis</name>
    <dbReference type="NCBI Taxonomy" id="2518993"/>
    <lineage>
        <taxon>Bacteria</taxon>
        <taxon>Pseudomonadati</taxon>
        <taxon>Pseudomonadota</taxon>
        <taxon>Gammaproteobacteria</taxon>
        <taxon>Cellvibrionales</taxon>
        <taxon>Halieaceae</taxon>
        <taxon>Candidatus Litorirhabdus</taxon>
    </lineage>
</organism>
<evidence type="ECO:0000313" key="2">
    <source>
        <dbReference type="EMBL" id="MCX2980891.1"/>
    </source>
</evidence>
<dbReference type="PANTHER" id="PTHR43283">
    <property type="entry name" value="BETA-LACTAMASE-RELATED"/>
    <property type="match status" value="1"/>
</dbReference>
<gene>
    <name evidence="2" type="ORF">EYC98_08440</name>
</gene>
<evidence type="ECO:0000313" key="3">
    <source>
        <dbReference type="Proteomes" id="UP001143362"/>
    </source>
</evidence>
<evidence type="ECO:0000259" key="1">
    <source>
        <dbReference type="Pfam" id="PF00144"/>
    </source>
</evidence>
<dbReference type="EMBL" id="SHNN01000002">
    <property type="protein sequence ID" value="MCX2980891.1"/>
    <property type="molecule type" value="Genomic_DNA"/>
</dbReference>
<proteinExistence type="predicted"/>
<dbReference type="GO" id="GO:0016787">
    <property type="term" value="F:hydrolase activity"/>
    <property type="evidence" value="ECO:0007669"/>
    <property type="project" value="UniProtKB-KW"/>
</dbReference>
<dbReference type="InterPro" id="IPR050789">
    <property type="entry name" value="Diverse_Enzym_Activities"/>
</dbReference>
<reference evidence="2" key="1">
    <citation type="submission" date="2019-02" db="EMBL/GenBank/DDBJ databases">
        <authorList>
            <person name="Li S.-H."/>
        </authorList>
    </citation>
    <scope>NUCLEOTIDE SEQUENCE</scope>
    <source>
        <strain evidence="2">IMCC14734</strain>
    </source>
</reference>